<dbReference type="GO" id="GO:0005886">
    <property type="term" value="C:plasma membrane"/>
    <property type="evidence" value="ECO:0007669"/>
    <property type="project" value="UniProtKB-SubCell"/>
</dbReference>
<comment type="caution">
    <text evidence="8">The sequence shown here is derived from an EMBL/GenBank/DDBJ whole genome shotgun (WGS) entry which is preliminary data.</text>
</comment>
<dbReference type="Proteomes" id="UP000027590">
    <property type="component" value="Unassembled WGS sequence"/>
</dbReference>
<dbReference type="InterPro" id="IPR029016">
    <property type="entry name" value="GAF-like_dom_sf"/>
</dbReference>
<accession>A0A7U7G651</accession>
<dbReference type="Pfam" id="PF02743">
    <property type="entry name" value="dCache_1"/>
    <property type="match status" value="1"/>
</dbReference>
<dbReference type="GO" id="GO:0009190">
    <property type="term" value="P:cyclic nucleotide biosynthetic process"/>
    <property type="evidence" value="ECO:0007669"/>
    <property type="project" value="InterPro"/>
</dbReference>
<dbReference type="Pfam" id="PF01590">
    <property type="entry name" value="GAF"/>
    <property type="match status" value="1"/>
</dbReference>
<evidence type="ECO:0000259" key="7">
    <source>
        <dbReference type="PROSITE" id="PS50125"/>
    </source>
</evidence>
<dbReference type="InterPro" id="IPR001054">
    <property type="entry name" value="A/G_cyclase"/>
</dbReference>
<feature type="transmembrane region" description="Helical" evidence="6">
    <location>
        <begin position="65"/>
        <end position="87"/>
    </location>
</feature>
<dbReference type="EMBL" id="CBLY010000006">
    <property type="protein sequence ID" value="CDG33809.1"/>
    <property type="molecule type" value="Genomic_DNA"/>
</dbReference>
<reference evidence="8 9" key="1">
    <citation type="journal article" date="2014" name="Genome Biol. Evol.">
        <title>Acetic acid bacteria genomes reveal functional traits for adaptation to life in insect guts.</title>
        <authorList>
            <person name="Chouaia B."/>
            <person name="Gaiarsa S."/>
            <person name="Crotti E."/>
            <person name="Comandatore F."/>
            <person name="Degli Esposti M."/>
            <person name="Ricci I."/>
            <person name="Alma A."/>
            <person name="Favia G."/>
            <person name="Bandi C."/>
            <person name="Daffonchio D."/>
        </authorList>
    </citation>
    <scope>NUCLEOTIDE SEQUENCE [LARGE SCALE GENOMIC DNA]</scope>
    <source>
        <strain evidence="9">AM169</strain>
    </source>
</reference>
<feature type="transmembrane region" description="Helical" evidence="6">
    <location>
        <begin position="392"/>
        <end position="412"/>
    </location>
</feature>
<dbReference type="InterPro" id="IPR029151">
    <property type="entry name" value="Sensor-like_sf"/>
</dbReference>
<dbReference type="Pfam" id="PF00211">
    <property type="entry name" value="Guanylate_cyc"/>
    <property type="match status" value="1"/>
</dbReference>
<reference evidence="8 9" key="2">
    <citation type="journal article" date="2014" name="PLoS ONE">
        <title>Evolution of mitochondria reconstructed from the energy metabolism of living bacteria.</title>
        <authorList>
            <person name="Degli Esposti M."/>
            <person name="Chouaia B."/>
            <person name="Comandatore F."/>
            <person name="Crotti E."/>
            <person name="Sassera D."/>
            <person name="Lievens P.M."/>
            <person name="Daffonchio D."/>
            <person name="Bandi C."/>
        </authorList>
    </citation>
    <scope>NUCLEOTIDE SEQUENCE [LARGE SCALE GENOMIC DNA]</scope>
    <source>
        <strain evidence="9">AM169</strain>
    </source>
</reference>
<evidence type="ECO:0000256" key="6">
    <source>
        <dbReference type="SAM" id="Phobius"/>
    </source>
</evidence>
<keyword evidence="3 6" id="KW-0812">Transmembrane</keyword>
<sequence>MVALHQCPHDSGGKRKGTFALFQHGIKGIISGYRMTEGDSRALPTDEIIDPAIDTTGRRWQLFQFIGPILGVILVIMTIGVVTLYTYRTMREGAITLSRNLLKSQQRYITEEVSHYLSPATGISFMASGMLASDDMKANASAFMSLGRSVLRGIPHVDSFYLADDQGHFWMSARREGQYEETTLQEEDGAPYYRHRVTDKDGRFISTDRLSAEGYDPRLRPWYKGALRFEDRTPDRRLFWTDPYPYLSTHQFIVTASMAFRTLDGRHVVFAISISLNQLTRFVNSLKVGKSGQAVIVDLSGHVIAGHNMLDVGKPGFDAENVHLDPKTQPVFVRALNVFRVMGDGTGMVHARGQNYVTIASAMPLAKRSWVLLLNAPESDFASFTHAVQKQAVYFSVVIVGLALILAMGLIYQGRRVERLQTGLNVLDEKKKEDNAVLLKITNMEGLLDPEQEQPYFCEALAERAVARRASIWRLLADGDRLLCEDMFDRGRDAHGSGMELTRNGHSGVFECLESGHAVDLPDAEEDQRFQSLQRVVMRMIGARHLFFMPVMEEHRPVGAIMLEDPYQLGEADRVIGLIASILAVRFGHVQEEEKKAAQAQGGPVTMADSAGRSPRPQMRIVEGFLIHPEEETDRTPPMPGLYPTVPIMVLEFSEAYSSNRDAAQAMLELVAELGGKIEGIARERGLFSAQVAGNRFIFLGSCSQNVDAEGAVHLAEAAIGIREACLMVIAQMNTQLMFRIGIDVGPVLVAYFGERRDIFNLWGEGLTMAEALAHNAPDGGQVQVSERAYQALQGIFLFRLRGEFFLPNNGISNSYILAGRSENTAAGGS</sequence>
<dbReference type="GO" id="GO:0035556">
    <property type="term" value="P:intracellular signal transduction"/>
    <property type="evidence" value="ECO:0007669"/>
    <property type="project" value="InterPro"/>
</dbReference>
<gene>
    <name evidence="8" type="ORF">SACS_1071</name>
</gene>
<dbReference type="InterPro" id="IPR029787">
    <property type="entry name" value="Nucleotide_cyclase"/>
</dbReference>
<organism evidence="8 9">
    <name type="scientific">Parasaccharibacter apium</name>
    <dbReference type="NCBI Taxonomy" id="1510841"/>
    <lineage>
        <taxon>Bacteria</taxon>
        <taxon>Pseudomonadati</taxon>
        <taxon>Pseudomonadota</taxon>
        <taxon>Alphaproteobacteria</taxon>
        <taxon>Acetobacterales</taxon>
        <taxon>Acetobacteraceae</taxon>
        <taxon>Parasaccharibacter</taxon>
    </lineage>
</organism>
<protein>
    <submittedName>
        <fullName evidence="8">Adenylate cyclase</fullName>
        <ecNumber evidence="8">4.6.1.1</ecNumber>
    </submittedName>
</protein>
<dbReference type="EC" id="4.6.1.1" evidence="8"/>
<name>A0A7U7G651_9PROT</name>
<dbReference type="SUPFAM" id="SSF103190">
    <property type="entry name" value="Sensory domain-like"/>
    <property type="match status" value="1"/>
</dbReference>
<dbReference type="PROSITE" id="PS50125">
    <property type="entry name" value="GUANYLATE_CYCLASE_2"/>
    <property type="match status" value="1"/>
</dbReference>
<dbReference type="SUPFAM" id="SSF55073">
    <property type="entry name" value="Nucleotide cyclase"/>
    <property type="match status" value="1"/>
</dbReference>
<evidence type="ECO:0000256" key="3">
    <source>
        <dbReference type="ARBA" id="ARBA00022692"/>
    </source>
</evidence>
<evidence type="ECO:0000256" key="5">
    <source>
        <dbReference type="ARBA" id="ARBA00023136"/>
    </source>
</evidence>
<keyword evidence="5 6" id="KW-0472">Membrane</keyword>
<evidence type="ECO:0000313" key="8">
    <source>
        <dbReference type="EMBL" id="CDG33809.1"/>
    </source>
</evidence>
<evidence type="ECO:0000313" key="9">
    <source>
        <dbReference type="Proteomes" id="UP000027590"/>
    </source>
</evidence>
<dbReference type="Gene3D" id="3.30.70.1230">
    <property type="entry name" value="Nucleotide cyclase"/>
    <property type="match status" value="1"/>
</dbReference>
<feature type="domain" description="Guanylate cyclase" evidence="7">
    <location>
        <begin position="650"/>
        <end position="774"/>
    </location>
</feature>
<dbReference type="Gene3D" id="3.30.450.40">
    <property type="match status" value="1"/>
</dbReference>
<dbReference type="InterPro" id="IPR003018">
    <property type="entry name" value="GAF"/>
</dbReference>
<dbReference type="Gene3D" id="3.30.450.20">
    <property type="entry name" value="PAS domain"/>
    <property type="match status" value="2"/>
</dbReference>
<dbReference type="InterPro" id="IPR033479">
    <property type="entry name" value="dCache_1"/>
</dbReference>
<dbReference type="AlphaFoldDB" id="A0A7U7G651"/>
<dbReference type="SUPFAM" id="SSF55781">
    <property type="entry name" value="GAF domain-like"/>
    <property type="match status" value="1"/>
</dbReference>
<evidence type="ECO:0000256" key="2">
    <source>
        <dbReference type="ARBA" id="ARBA00022475"/>
    </source>
</evidence>
<evidence type="ECO:0000256" key="4">
    <source>
        <dbReference type="ARBA" id="ARBA00022989"/>
    </source>
</evidence>
<keyword evidence="8" id="KW-0456">Lyase</keyword>
<comment type="subcellular location">
    <subcellularLocation>
        <location evidence="1">Cell membrane</location>
        <topology evidence="1">Multi-pass membrane protein</topology>
    </subcellularLocation>
</comment>
<dbReference type="GO" id="GO:0004016">
    <property type="term" value="F:adenylate cyclase activity"/>
    <property type="evidence" value="ECO:0007669"/>
    <property type="project" value="UniProtKB-EC"/>
</dbReference>
<keyword evidence="4 6" id="KW-1133">Transmembrane helix</keyword>
<evidence type="ECO:0000256" key="1">
    <source>
        <dbReference type="ARBA" id="ARBA00004651"/>
    </source>
</evidence>
<keyword evidence="2" id="KW-1003">Cell membrane</keyword>
<proteinExistence type="predicted"/>